<dbReference type="PANTHER" id="PTHR46044">
    <property type="entry name" value="NITRILASE"/>
    <property type="match status" value="1"/>
</dbReference>
<protein>
    <recommendedName>
        <fullName evidence="4">nitrilase</fullName>
        <ecNumber evidence="4">3.5.5.1</ecNumber>
    </recommendedName>
</protein>
<feature type="domain" description="CN hydrolase" evidence="6">
    <location>
        <begin position="54"/>
        <end position="324"/>
    </location>
</feature>
<gene>
    <name evidence="7" type="ORF">DBV05_g10843</name>
</gene>
<accession>A0A5N5CYP2</accession>
<dbReference type="EC" id="3.5.5.1" evidence="4"/>
<keyword evidence="5" id="KW-0732">Signal</keyword>
<dbReference type="InterPro" id="IPR003010">
    <property type="entry name" value="C-N_Hydrolase"/>
</dbReference>
<reference evidence="7 8" key="1">
    <citation type="journal article" date="2019" name="Sci. Rep.">
        <title>A multi-omics analysis of the grapevine pathogen Lasiodiplodia theobromae reveals that temperature affects the expression of virulence- and pathogenicity-related genes.</title>
        <authorList>
            <person name="Felix C."/>
            <person name="Meneses R."/>
            <person name="Goncalves M.F.M."/>
            <person name="Tilleman L."/>
            <person name="Duarte A.S."/>
            <person name="Jorrin-Novo J.V."/>
            <person name="Van de Peer Y."/>
            <person name="Deforce D."/>
            <person name="Van Nieuwerburgh F."/>
            <person name="Esteves A.C."/>
            <person name="Alves A."/>
        </authorList>
    </citation>
    <scope>NUCLEOTIDE SEQUENCE [LARGE SCALE GENOMIC DNA]</scope>
    <source>
        <strain evidence="7 8">LA-SOL3</strain>
    </source>
</reference>
<evidence type="ECO:0000256" key="2">
    <source>
        <dbReference type="ARBA" id="ARBA00022801"/>
    </source>
</evidence>
<evidence type="ECO:0000256" key="3">
    <source>
        <dbReference type="ARBA" id="ARBA00036406"/>
    </source>
</evidence>
<evidence type="ECO:0000313" key="7">
    <source>
        <dbReference type="EMBL" id="KAB2570480.1"/>
    </source>
</evidence>
<dbReference type="EMBL" id="VCHE01000135">
    <property type="protein sequence ID" value="KAB2570480.1"/>
    <property type="molecule type" value="Genomic_DNA"/>
</dbReference>
<dbReference type="PANTHER" id="PTHR46044:SF14">
    <property type="entry name" value="ARYLACETONITRILASE"/>
    <property type="match status" value="1"/>
</dbReference>
<dbReference type="InterPro" id="IPR044149">
    <property type="entry name" value="Nitrilases_CHs"/>
</dbReference>
<dbReference type="Pfam" id="PF00795">
    <property type="entry name" value="CN_hydrolase"/>
    <property type="match status" value="1"/>
</dbReference>
<dbReference type="OrthoDB" id="10250282at2759"/>
<comment type="catalytic activity">
    <reaction evidence="3">
        <text>a nitrile + 2 H2O = a carboxylate + NH4(+)</text>
        <dbReference type="Rhea" id="RHEA:21724"/>
        <dbReference type="ChEBI" id="CHEBI:15377"/>
        <dbReference type="ChEBI" id="CHEBI:18379"/>
        <dbReference type="ChEBI" id="CHEBI:28938"/>
        <dbReference type="ChEBI" id="CHEBI:29067"/>
        <dbReference type="EC" id="3.5.5.1"/>
    </reaction>
</comment>
<keyword evidence="2" id="KW-0378">Hydrolase</keyword>
<dbReference type="InterPro" id="IPR036526">
    <property type="entry name" value="C-N_Hydrolase_sf"/>
</dbReference>
<dbReference type="AlphaFoldDB" id="A0A5N5CYP2"/>
<dbReference type="Gene3D" id="3.60.110.10">
    <property type="entry name" value="Carbon-nitrogen hydrolase"/>
    <property type="match status" value="1"/>
</dbReference>
<evidence type="ECO:0000256" key="1">
    <source>
        <dbReference type="ARBA" id="ARBA00008129"/>
    </source>
</evidence>
<dbReference type="SUPFAM" id="SSF56317">
    <property type="entry name" value="Carbon-nitrogen hydrolase"/>
    <property type="match status" value="1"/>
</dbReference>
<evidence type="ECO:0000259" key="6">
    <source>
        <dbReference type="PROSITE" id="PS50263"/>
    </source>
</evidence>
<proteinExistence type="inferred from homology"/>
<organism evidence="7 8">
    <name type="scientific">Lasiodiplodia theobromae</name>
    <dbReference type="NCBI Taxonomy" id="45133"/>
    <lineage>
        <taxon>Eukaryota</taxon>
        <taxon>Fungi</taxon>
        <taxon>Dikarya</taxon>
        <taxon>Ascomycota</taxon>
        <taxon>Pezizomycotina</taxon>
        <taxon>Dothideomycetes</taxon>
        <taxon>Dothideomycetes incertae sedis</taxon>
        <taxon>Botryosphaeriales</taxon>
        <taxon>Botryosphaeriaceae</taxon>
        <taxon>Lasiodiplodia</taxon>
    </lineage>
</organism>
<evidence type="ECO:0000313" key="8">
    <source>
        <dbReference type="Proteomes" id="UP000325902"/>
    </source>
</evidence>
<sequence length="378" mass="41547">MRLSYSLASLATLLAASAPASAQPSLVQWANSLTTKNATESVENIVSQWDLTNLTLAAVRRSPANWPMPMMNKNWTGVTLDINATVDLGVSLIQEAAAKGARVVTFPEVWFPGYPKGVINDEDPNPWFQYHVKDYIENSLVVGSGNWNKLVQAAVDNQIYVGLSFSEKDAARLYMAQSLIAPDGKILIHRHKLRPSAQERELWSDGKLEHLYTVSTPIGRIGMLSCGEHTTPEAMFIQQAQTEDIHLGSWPMTPDFGNTSLAYESAEVITTLGHFYAVVGDTIVVQASIGTGTIFPRGSSSVWSQLTANVSFDEHPIVYRSFNASQFKNTTYNIGGELSWGTLQGVNEGFPQYIPQVTGDFVPWHQNLIGDLLNRSVV</sequence>
<comment type="caution">
    <text evidence="7">The sequence shown here is derived from an EMBL/GenBank/DDBJ whole genome shotgun (WGS) entry which is preliminary data.</text>
</comment>
<evidence type="ECO:0000256" key="5">
    <source>
        <dbReference type="SAM" id="SignalP"/>
    </source>
</evidence>
<evidence type="ECO:0000256" key="4">
    <source>
        <dbReference type="ARBA" id="ARBA00039045"/>
    </source>
</evidence>
<keyword evidence="8" id="KW-1185">Reference proteome</keyword>
<dbReference type="Proteomes" id="UP000325902">
    <property type="component" value="Unassembled WGS sequence"/>
</dbReference>
<feature type="signal peptide" evidence="5">
    <location>
        <begin position="1"/>
        <end position="22"/>
    </location>
</feature>
<name>A0A5N5CYP2_9PEZI</name>
<dbReference type="GO" id="GO:0000257">
    <property type="term" value="F:nitrilase activity"/>
    <property type="evidence" value="ECO:0007669"/>
    <property type="project" value="UniProtKB-EC"/>
</dbReference>
<comment type="similarity">
    <text evidence="1">Belongs to the carbon-nitrogen hydrolase superfamily. Nitrilase family.</text>
</comment>
<dbReference type="PROSITE" id="PS50263">
    <property type="entry name" value="CN_HYDROLASE"/>
    <property type="match status" value="1"/>
</dbReference>
<feature type="chain" id="PRO_5024862110" description="nitrilase" evidence="5">
    <location>
        <begin position="23"/>
        <end position="378"/>
    </location>
</feature>